<dbReference type="GO" id="GO:0043565">
    <property type="term" value="F:sequence-specific DNA binding"/>
    <property type="evidence" value="ECO:0007669"/>
    <property type="project" value="InterPro"/>
</dbReference>
<dbReference type="Pfam" id="PF12833">
    <property type="entry name" value="HTH_18"/>
    <property type="match status" value="1"/>
</dbReference>
<keyword evidence="3" id="KW-0804">Transcription</keyword>
<dbReference type="InterPro" id="IPR018060">
    <property type="entry name" value="HTH_AraC"/>
</dbReference>
<evidence type="ECO:0000256" key="1">
    <source>
        <dbReference type="ARBA" id="ARBA00023015"/>
    </source>
</evidence>
<evidence type="ECO:0000256" key="2">
    <source>
        <dbReference type="ARBA" id="ARBA00023125"/>
    </source>
</evidence>
<dbReference type="GO" id="GO:0003700">
    <property type="term" value="F:DNA-binding transcription factor activity"/>
    <property type="evidence" value="ECO:0007669"/>
    <property type="project" value="InterPro"/>
</dbReference>
<dbReference type="AlphaFoldDB" id="U2YA75"/>
<dbReference type="Proteomes" id="UP000016568">
    <property type="component" value="Unassembled WGS sequence"/>
</dbReference>
<evidence type="ECO:0000313" key="6">
    <source>
        <dbReference type="Proteomes" id="UP000016568"/>
    </source>
</evidence>
<dbReference type="KEGG" id="ntd:EGO55_03175"/>
<dbReference type="InterPro" id="IPR009057">
    <property type="entry name" value="Homeodomain-like_sf"/>
</dbReference>
<organism evidence="5 6">
    <name type="scientific">Caenibius tardaugens NBRC 16725</name>
    <dbReference type="NCBI Taxonomy" id="1219035"/>
    <lineage>
        <taxon>Bacteria</taxon>
        <taxon>Pseudomonadati</taxon>
        <taxon>Pseudomonadota</taxon>
        <taxon>Alphaproteobacteria</taxon>
        <taxon>Sphingomonadales</taxon>
        <taxon>Erythrobacteraceae</taxon>
        <taxon>Caenibius</taxon>
    </lineage>
</organism>
<keyword evidence="1" id="KW-0805">Transcription regulation</keyword>
<reference evidence="5 6" key="1">
    <citation type="submission" date="2013-09" db="EMBL/GenBank/DDBJ databases">
        <title>Whole genome shotgun sequence of Novosphingobium tardaugens NBRC 16725.</title>
        <authorList>
            <person name="Isaki S."/>
            <person name="Hosoyama A."/>
            <person name="Tsuchikane K."/>
            <person name="Katsumata H."/>
            <person name="Ando Y."/>
            <person name="Yamazaki S."/>
            <person name="Fujita N."/>
        </authorList>
    </citation>
    <scope>NUCLEOTIDE SEQUENCE [LARGE SCALE GENOMIC DNA]</scope>
    <source>
        <strain evidence="5 6">NBRC 16725</strain>
    </source>
</reference>
<dbReference type="SMART" id="SM00342">
    <property type="entry name" value="HTH_ARAC"/>
    <property type="match status" value="1"/>
</dbReference>
<dbReference type="InterPro" id="IPR050204">
    <property type="entry name" value="AraC_XylS_family_regulators"/>
</dbReference>
<sequence length="295" mass="32938">MLTHGHESLVRVDTAHVVAELITHLPDSREGEVFEEPLHTIALQQRQPSYSCQGRYRVPNMRPDFQNIGRLLVLPAHVPLEVCTAERPDEVVRCMFTQEVLEEYGGDGHIFDGNVLSSLLNFRHPGIEDILNLLGNELRAPGFASKALVESLGMTLLIQFARYVREYPKGDVVYRGGLSRRHLRIITEAVEGNARCPSLSELSELAGVSLRHLTRSFKESTGMTVYAYVEQVRFEKARALLADTDLLVKDIAYRLGFSCASSLSVAFRKLAGESPQDYRKRVGRLGKAGASYSSH</sequence>
<dbReference type="eggNOG" id="COG2207">
    <property type="taxonomic scope" value="Bacteria"/>
</dbReference>
<keyword evidence="2" id="KW-0238">DNA-binding</keyword>
<dbReference type="SUPFAM" id="SSF46689">
    <property type="entry name" value="Homeodomain-like"/>
    <property type="match status" value="2"/>
</dbReference>
<proteinExistence type="predicted"/>
<protein>
    <recommendedName>
        <fullName evidence="4">HTH araC/xylS-type domain-containing protein</fullName>
    </recommendedName>
</protein>
<dbReference type="RefSeq" id="WP_021691084.1">
    <property type="nucleotide sequence ID" value="NZ_BASZ01000008.1"/>
</dbReference>
<comment type="caution">
    <text evidence="5">The sequence shown here is derived from an EMBL/GenBank/DDBJ whole genome shotgun (WGS) entry which is preliminary data.</text>
</comment>
<dbReference type="PANTHER" id="PTHR46796">
    <property type="entry name" value="HTH-TYPE TRANSCRIPTIONAL ACTIVATOR RHAS-RELATED"/>
    <property type="match status" value="1"/>
</dbReference>
<accession>U2YA75</accession>
<dbReference type="Gene3D" id="1.10.10.60">
    <property type="entry name" value="Homeodomain-like"/>
    <property type="match status" value="1"/>
</dbReference>
<keyword evidence="6" id="KW-1185">Reference proteome</keyword>
<feature type="domain" description="HTH araC/xylS-type" evidence="4">
    <location>
        <begin position="180"/>
        <end position="281"/>
    </location>
</feature>
<evidence type="ECO:0000256" key="3">
    <source>
        <dbReference type="ARBA" id="ARBA00023163"/>
    </source>
</evidence>
<evidence type="ECO:0000259" key="4">
    <source>
        <dbReference type="PROSITE" id="PS01124"/>
    </source>
</evidence>
<evidence type="ECO:0000313" key="5">
    <source>
        <dbReference type="EMBL" id="GAD50266.1"/>
    </source>
</evidence>
<dbReference type="EMBL" id="BASZ01000008">
    <property type="protein sequence ID" value="GAD50266.1"/>
    <property type="molecule type" value="Genomic_DNA"/>
</dbReference>
<dbReference type="OrthoDB" id="9802263at2"/>
<dbReference type="PROSITE" id="PS01124">
    <property type="entry name" value="HTH_ARAC_FAMILY_2"/>
    <property type="match status" value="1"/>
</dbReference>
<name>U2YA75_9SPHN</name>
<gene>
    <name evidence="5" type="ORF">NT2_08_00530</name>
</gene>